<dbReference type="InterPro" id="IPR050595">
    <property type="entry name" value="Bact_response_regulator"/>
</dbReference>
<dbReference type="Pfam" id="PF00072">
    <property type="entry name" value="Response_reg"/>
    <property type="match status" value="1"/>
</dbReference>
<dbReference type="RefSeq" id="WP_191735265.1">
    <property type="nucleotide sequence ID" value="NZ_JACYFS010000001.1"/>
</dbReference>
<dbReference type="PROSITE" id="PS50110">
    <property type="entry name" value="RESPONSE_REGULATORY"/>
    <property type="match status" value="1"/>
</dbReference>
<dbReference type="SMART" id="SM00448">
    <property type="entry name" value="REC"/>
    <property type="match status" value="1"/>
</dbReference>
<keyword evidence="5" id="KW-1185">Reference proteome</keyword>
<evidence type="ECO:0000313" key="5">
    <source>
        <dbReference type="Proteomes" id="UP000637299"/>
    </source>
</evidence>
<comment type="caution">
    <text evidence="4">The sequence shown here is derived from an EMBL/GenBank/DDBJ whole genome shotgun (WGS) entry which is preliminary data.</text>
</comment>
<dbReference type="Proteomes" id="UP000637299">
    <property type="component" value="Unassembled WGS sequence"/>
</dbReference>
<evidence type="ECO:0000259" key="3">
    <source>
        <dbReference type="PROSITE" id="PS50110"/>
    </source>
</evidence>
<evidence type="ECO:0000313" key="4">
    <source>
        <dbReference type="EMBL" id="MBD8081491.1"/>
    </source>
</evidence>
<dbReference type="PANTHER" id="PTHR44591:SF3">
    <property type="entry name" value="RESPONSE REGULATORY DOMAIN-CONTAINING PROTEIN"/>
    <property type="match status" value="1"/>
</dbReference>
<feature type="modified residue" description="4-aspartylphosphate" evidence="2">
    <location>
        <position position="52"/>
    </location>
</feature>
<keyword evidence="1 2" id="KW-0597">Phosphoprotein</keyword>
<dbReference type="InterPro" id="IPR001789">
    <property type="entry name" value="Sig_transdc_resp-reg_receiver"/>
</dbReference>
<dbReference type="Gene3D" id="3.40.50.2300">
    <property type="match status" value="1"/>
</dbReference>
<evidence type="ECO:0000256" key="1">
    <source>
        <dbReference type="ARBA" id="ARBA00022553"/>
    </source>
</evidence>
<proteinExistence type="predicted"/>
<dbReference type="SUPFAM" id="SSF52172">
    <property type="entry name" value="CheY-like"/>
    <property type="match status" value="1"/>
</dbReference>
<name>A0ABR8Z9N9_9FLAO</name>
<protein>
    <submittedName>
        <fullName evidence="4">Response regulator transcription factor</fullName>
    </submittedName>
</protein>
<reference evidence="4 5" key="1">
    <citation type="submission" date="2020-09" db="EMBL/GenBank/DDBJ databases">
        <title>Genome seq and assembly of Chryseobacterium sp.</title>
        <authorList>
            <person name="Chhetri G."/>
        </authorList>
    </citation>
    <scope>NUCLEOTIDE SEQUENCE [LARGE SCALE GENOMIC DNA]</scope>
    <source>
        <strain evidence="4 5">GCR10</strain>
    </source>
</reference>
<evidence type="ECO:0000256" key="2">
    <source>
        <dbReference type="PROSITE-ProRule" id="PRU00169"/>
    </source>
</evidence>
<gene>
    <name evidence="4" type="ORF">IC610_03525</name>
</gene>
<dbReference type="PANTHER" id="PTHR44591">
    <property type="entry name" value="STRESS RESPONSE REGULATOR PROTEIN 1"/>
    <property type="match status" value="1"/>
</dbReference>
<dbReference type="InterPro" id="IPR011006">
    <property type="entry name" value="CheY-like_superfamily"/>
</dbReference>
<accession>A0ABR8Z9N9</accession>
<dbReference type="EMBL" id="JACYFS010000001">
    <property type="protein sequence ID" value="MBD8081491.1"/>
    <property type="molecule type" value="Genomic_DNA"/>
</dbReference>
<sequence length="123" mass="14081">MRKIYIVEDDDSIREILEIFLTSEDYAVQSFENVKEFAQRNKEEKPDLYLFDVMLPDGSGIDLCSEIKTSSENAEIPVLIMSAHAQLKHFADDCQPDGFIAKPFDIDHLLSQIKEIMASKESH</sequence>
<feature type="domain" description="Response regulatory" evidence="3">
    <location>
        <begin position="3"/>
        <end position="117"/>
    </location>
</feature>
<dbReference type="CDD" id="cd00156">
    <property type="entry name" value="REC"/>
    <property type="match status" value="1"/>
</dbReference>
<organism evidence="4 5">
    <name type="scientific">Chryseobacterium caseinilyticum</name>
    <dbReference type="NCBI Taxonomy" id="2771428"/>
    <lineage>
        <taxon>Bacteria</taxon>
        <taxon>Pseudomonadati</taxon>
        <taxon>Bacteroidota</taxon>
        <taxon>Flavobacteriia</taxon>
        <taxon>Flavobacteriales</taxon>
        <taxon>Weeksellaceae</taxon>
        <taxon>Chryseobacterium group</taxon>
        <taxon>Chryseobacterium</taxon>
    </lineage>
</organism>